<dbReference type="Proteomes" id="UP000230069">
    <property type="component" value="Unassembled WGS sequence"/>
</dbReference>
<feature type="region of interest" description="Disordered" evidence="1">
    <location>
        <begin position="1"/>
        <end position="152"/>
    </location>
</feature>
<evidence type="ECO:0000256" key="1">
    <source>
        <dbReference type="SAM" id="MobiDB-lite"/>
    </source>
</evidence>
<organism evidence="3 4">
    <name type="scientific">Aquilegia coerulea</name>
    <name type="common">Rocky mountain columbine</name>
    <dbReference type="NCBI Taxonomy" id="218851"/>
    <lineage>
        <taxon>Eukaryota</taxon>
        <taxon>Viridiplantae</taxon>
        <taxon>Streptophyta</taxon>
        <taxon>Embryophyta</taxon>
        <taxon>Tracheophyta</taxon>
        <taxon>Spermatophyta</taxon>
        <taxon>Magnoliopsida</taxon>
        <taxon>Ranunculales</taxon>
        <taxon>Ranunculaceae</taxon>
        <taxon>Thalictroideae</taxon>
        <taxon>Aquilegia</taxon>
    </lineage>
</organism>
<feature type="compositionally biased region" description="Basic and acidic residues" evidence="1">
    <location>
        <begin position="100"/>
        <end position="109"/>
    </location>
</feature>
<reference evidence="3 4" key="1">
    <citation type="submission" date="2017-09" db="EMBL/GenBank/DDBJ databases">
        <title>WGS assembly of Aquilegia coerulea Goldsmith.</title>
        <authorList>
            <person name="Hodges S."/>
            <person name="Kramer E."/>
            <person name="Nordborg M."/>
            <person name="Tomkins J."/>
            <person name="Borevitz J."/>
            <person name="Derieg N."/>
            <person name="Yan J."/>
            <person name="Mihaltcheva S."/>
            <person name="Hayes R.D."/>
            <person name="Rokhsar D."/>
        </authorList>
    </citation>
    <scope>NUCLEOTIDE SEQUENCE [LARGE SCALE GENOMIC DNA]</scope>
    <source>
        <strain evidence="4">cv. Goldsmith</strain>
    </source>
</reference>
<dbReference type="GO" id="GO:0031047">
    <property type="term" value="P:regulatory ncRNA-mediated gene silencing"/>
    <property type="evidence" value="ECO:0007669"/>
    <property type="project" value="InterPro"/>
</dbReference>
<evidence type="ECO:0000313" key="4">
    <source>
        <dbReference type="Proteomes" id="UP000230069"/>
    </source>
</evidence>
<dbReference type="InterPro" id="IPR038588">
    <property type="entry name" value="XS_domain_sf"/>
</dbReference>
<feature type="domain" description="XS" evidence="2">
    <location>
        <begin position="793"/>
        <end position="920"/>
    </location>
</feature>
<protein>
    <recommendedName>
        <fullName evidence="2">XS domain-containing protein</fullName>
    </recommendedName>
</protein>
<dbReference type="Pfam" id="PF03468">
    <property type="entry name" value="XS"/>
    <property type="match status" value="1"/>
</dbReference>
<dbReference type="EMBL" id="KZ305138">
    <property type="protein sequence ID" value="PIA25225.1"/>
    <property type="molecule type" value="Genomic_DNA"/>
</dbReference>
<evidence type="ECO:0000259" key="2">
    <source>
        <dbReference type="Pfam" id="PF03468"/>
    </source>
</evidence>
<keyword evidence="4" id="KW-1185">Reference proteome</keyword>
<dbReference type="PANTHER" id="PTHR46619:SF2">
    <property type="entry name" value="XS DOMAIN PROTEIN"/>
    <property type="match status" value="1"/>
</dbReference>
<sequence length="950" mass="107453">MRPRRPGHGGGNRSPPPRRRPSPRFTDERRRHNDSYTSYRSQVDERHQHQERPPRSFSPPRAGRDRSHKVVISPYRRSLSPPCGGKERPQRVVMSPRRRNSVERRDYSRVSDGGYGDRLLKSKNRSPHYDDQFRPKRDSSPNDYHRKYSLSERTNQDSMKYIGGFDPAVSRANREKDSFGSGSSALNGRMYVHKSSSFDDGFSRTHLPLPSNDNLAMNSGKKYGDSFLASSSSRNLTLSLHKDDDLRYIDYQNPAKIPLRDVPYHMMPPSQSKAFESTPSALRKEDSLGPYNDCLPLPSDGFGKSNVKFSESFTHAGYRGDPTYHSARDPKDVIYQHGSLSLSRGQNQDYVYHETGRREKIDSGYPSDEVYRKMQPGIQEGYANGVPSRKQSGRLDVDTLYDRKSSQEVAQDGIYHQSLQQESLPSYLNMNRELVKARDLEPSSTGRKYLEFGARVYGDHDSSHPRKGCDYGMEAGPEYLPERLEGSPKIECNPDMYSLDTSHEQRKKVEDVDKYDQLERARKRKFTMDQEINRPDPRSTLSSTRNISRQVHELTDVEEHCTGADPDALPSSKPSVFSRLKYKKIKREKASCRVPVSQRLSSHGKGRATKRHILNGRKLSIKMRLKPASVNELDTHNLDKLQDLPEPETSRKISLIYQNGGMDADTVGSSEDKFFPLKADPPEGSVEFKQLVHRAFLRFSKQLNETSAQRKRYKGQGEAGTLLCSICGSTSKAFANSHSLASHAFVSSKAGLRADHLGLHKALCVLMGWNSDVTGSTWVRQILPDPEALAIKEDLILWPPLVIIHNSSIGSKNPDEQKVVTVESMEAILAGIGFSMTTTKVCRGKPANQSIMVVKFMPTLSGLQEAERLHKYYAEKERGKEELQQISSSDGNNSEQFRIAQVDTLEHVLYGYLGIVDDLDKLEFETKKKCVVKSKKDIQTLADAPLQSDK</sequence>
<dbReference type="Gene3D" id="3.30.70.2890">
    <property type="entry name" value="XS domain"/>
    <property type="match status" value="1"/>
</dbReference>
<name>A0A2G5C1V0_AQUCA</name>
<dbReference type="PANTHER" id="PTHR46619">
    <property type="entry name" value="RNA RECOGNITION MOTIF XS DOMAIN PROTEIN-RELATED"/>
    <property type="match status" value="1"/>
</dbReference>
<proteinExistence type="predicted"/>
<dbReference type="AlphaFoldDB" id="A0A2G5C1V0"/>
<dbReference type="InParanoid" id="A0A2G5C1V0"/>
<feature type="compositionally biased region" description="Basic and acidic residues" evidence="1">
    <location>
        <begin position="25"/>
        <end position="34"/>
    </location>
</feature>
<accession>A0A2G5C1V0</accession>
<dbReference type="OrthoDB" id="777694at2759"/>
<dbReference type="STRING" id="218851.A0A2G5C1V0"/>
<feature type="compositionally biased region" description="Basic and acidic residues" evidence="1">
    <location>
        <begin position="42"/>
        <end position="54"/>
    </location>
</feature>
<dbReference type="InterPro" id="IPR005380">
    <property type="entry name" value="XS_domain"/>
</dbReference>
<evidence type="ECO:0000313" key="3">
    <source>
        <dbReference type="EMBL" id="PIA25225.1"/>
    </source>
</evidence>
<gene>
    <name evidence="3" type="ORF">AQUCO_12200005v1</name>
</gene>
<feature type="compositionally biased region" description="Basic and acidic residues" evidence="1">
    <location>
        <begin position="127"/>
        <end position="150"/>
    </location>
</feature>